<dbReference type="EMBL" id="CP109109">
    <property type="protein sequence ID" value="WSC00078.1"/>
    <property type="molecule type" value="Genomic_DNA"/>
</dbReference>
<evidence type="ECO:0000313" key="1">
    <source>
        <dbReference type="EMBL" id="WSC00078.1"/>
    </source>
</evidence>
<name>A0ACD4ZP50_9ACTN</name>
<evidence type="ECO:0000313" key="2">
    <source>
        <dbReference type="Proteomes" id="UP001348369"/>
    </source>
</evidence>
<reference evidence="1" key="1">
    <citation type="submission" date="2022-10" db="EMBL/GenBank/DDBJ databases">
        <title>The complete genomes of actinobacterial strains from the NBC collection.</title>
        <authorList>
            <person name="Joergensen T.S."/>
            <person name="Alvarez Arevalo M."/>
            <person name="Sterndorff E.B."/>
            <person name="Faurdal D."/>
            <person name="Vuksanovic O."/>
            <person name="Mourched A.-S."/>
            <person name="Charusanti P."/>
            <person name="Shaw S."/>
            <person name="Blin K."/>
            <person name="Weber T."/>
        </authorList>
    </citation>
    <scope>NUCLEOTIDE SEQUENCE</scope>
    <source>
        <strain evidence="1">NBC 01771</strain>
    </source>
</reference>
<dbReference type="Proteomes" id="UP001348369">
    <property type="component" value="Chromosome"/>
</dbReference>
<gene>
    <name evidence="1" type="ORF">OG835_25835</name>
</gene>
<sequence>MAKKKRKKCETCGTRDSTVTKMPDPFTAALYPDEEHEDVTLCESCAIARFEES</sequence>
<accession>A0ACD4ZP50</accession>
<protein>
    <submittedName>
        <fullName evidence="1">Uncharacterized protein</fullName>
    </submittedName>
</protein>
<proteinExistence type="predicted"/>
<keyword evidence="2" id="KW-1185">Reference proteome</keyword>
<organism evidence="1 2">
    <name type="scientific">Streptomyces scopuliridis</name>
    <dbReference type="NCBI Taxonomy" id="452529"/>
    <lineage>
        <taxon>Bacteria</taxon>
        <taxon>Bacillati</taxon>
        <taxon>Actinomycetota</taxon>
        <taxon>Actinomycetes</taxon>
        <taxon>Kitasatosporales</taxon>
        <taxon>Streptomycetaceae</taxon>
        <taxon>Streptomyces</taxon>
    </lineage>
</organism>